<dbReference type="AlphaFoldDB" id="A0A645FGZ3"/>
<sequence length="59" mass="6587">MPSFSNRDAVDETGNPWVGCACEEVLGWAVEADFTVLQEKHAVRCFPCEVKVVRHDNHG</sequence>
<gene>
    <name evidence="1" type="ORF">SDC9_160991</name>
</gene>
<dbReference type="EMBL" id="VSSQ01060191">
    <property type="protein sequence ID" value="MPN13668.1"/>
    <property type="molecule type" value="Genomic_DNA"/>
</dbReference>
<comment type="caution">
    <text evidence="1">The sequence shown here is derived from an EMBL/GenBank/DDBJ whole genome shotgun (WGS) entry which is preliminary data.</text>
</comment>
<reference evidence="1" key="1">
    <citation type="submission" date="2019-08" db="EMBL/GenBank/DDBJ databases">
        <authorList>
            <person name="Kucharzyk K."/>
            <person name="Murdoch R.W."/>
            <person name="Higgins S."/>
            <person name="Loffler F."/>
        </authorList>
    </citation>
    <scope>NUCLEOTIDE SEQUENCE</scope>
</reference>
<protein>
    <submittedName>
        <fullName evidence="1">Uncharacterized protein</fullName>
    </submittedName>
</protein>
<accession>A0A645FGZ3</accession>
<organism evidence="1">
    <name type="scientific">bioreactor metagenome</name>
    <dbReference type="NCBI Taxonomy" id="1076179"/>
    <lineage>
        <taxon>unclassified sequences</taxon>
        <taxon>metagenomes</taxon>
        <taxon>ecological metagenomes</taxon>
    </lineage>
</organism>
<name>A0A645FGZ3_9ZZZZ</name>
<proteinExistence type="predicted"/>
<evidence type="ECO:0000313" key="1">
    <source>
        <dbReference type="EMBL" id="MPN13668.1"/>
    </source>
</evidence>